<evidence type="ECO:0000313" key="2">
    <source>
        <dbReference type="Proteomes" id="UP001491310"/>
    </source>
</evidence>
<dbReference type="Proteomes" id="UP001491310">
    <property type="component" value="Unassembled WGS sequence"/>
</dbReference>
<name>A0ABR2YKD1_9CHLO</name>
<protein>
    <submittedName>
        <fullName evidence="1">Uncharacterized protein</fullName>
    </submittedName>
</protein>
<accession>A0ABR2YKD1</accession>
<reference evidence="1 2" key="1">
    <citation type="journal article" date="2024" name="Nat. Commun.">
        <title>Phylogenomics reveals the evolutionary origins of lichenization in chlorophyte algae.</title>
        <authorList>
            <person name="Puginier C."/>
            <person name="Libourel C."/>
            <person name="Otte J."/>
            <person name="Skaloud P."/>
            <person name="Haon M."/>
            <person name="Grisel S."/>
            <person name="Petersen M."/>
            <person name="Berrin J.G."/>
            <person name="Delaux P.M."/>
            <person name="Dal Grande F."/>
            <person name="Keller J."/>
        </authorList>
    </citation>
    <scope>NUCLEOTIDE SEQUENCE [LARGE SCALE GENOMIC DNA]</scope>
    <source>
        <strain evidence="1 2">SAG 216-7</strain>
    </source>
</reference>
<gene>
    <name evidence="1" type="ORF">WJX75_000995</name>
</gene>
<proteinExistence type="predicted"/>
<comment type="caution">
    <text evidence="1">The sequence shown here is derived from an EMBL/GenBank/DDBJ whole genome shotgun (WGS) entry which is preliminary data.</text>
</comment>
<dbReference type="EMBL" id="JALJOT010000009">
    <property type="protein sequence ID" value="KAK9907298.1"/>
    <property type="molecule type" value="Genomic_DNA"/>
</dbReference>
<evidence type="ECO:0000313" key="1">
    <source>
        <dbReference type="EMBL" id="KAK9907298.1"/>
    </source>
</evidence>
<organism evidence="1 2">
    <name type="scientific">Coccomyxa subellipsoidea</name>
    <dbReference type="NCBI Taxonomy" id="248742"/>
    <lineage>
        <taxon>Eukaryota</taxon>
        <taxon>Viridiplantae</taxon>
        <taxon>Chlorophyta</taxon>
        <taxon>core chlorophytes</taxon>
        <taxon>Trebouxiophyceae</taxon>
        <taxon>Trebouxiophyceae incertae sedis</taxon>
        <taxon>Coccomyxaceae</taxon>
        <taxon>Coccomyxa</taxon>
    </lineage>
</organism>
<keyword evidence="2" id="KW-1185">Reference proteome</keyword>
<sequence>MMPEHPLYPWAAACDLLKKDIHCSSCTTVIEGEKLQQELLTLKEDASNEDLLKCLVQLYKLCLLYESIFPRMYHDNHEATLIERITQDINRAGMFTCPAPSMIQAWRSSLRRYSLSVDNVELVLRYALHIILHACDRQSDRHRHERADFRAEAANIQRLKEIDPTSPFACFYAAHNCAMMRNPHRAMQELLPALRSLEEEEDDIKGIRLQKSRCTSGALAVT</sequence>